<dbReference type="EC" id="2.7.7.82" evidence="1"/>
<dbReference type="InterPro" id="IPR003329">
    <property type="entry name" value="Cytidylyl_trans"/>
</dbReference>
<name>A0A7V8V121_9BACT</name>
<reference evidence="1 2" key="1">
    <citation type="submission" date="2020-05" db="EMBL/GenBank/DDBJ databases">
        <title>Bremerella alba sp. nov., a novel planctomycete isolated from the surface of the macroalga Fucus spiralis.</title>
        <authorList>
            <person name="Godinho O."/>
            <person name="Botelho R."/>
            <person name="Albuquerque L."/>
            <person name="Wiegand S."/>
            <person name="Da Costa M.S."/>
            <person name="Lobo-Da-Cunha A."/>
            <person name="Jogler C."/>
            <person name="Lage O.M."/>
        </authorList>
    </citation>
    <scope>NUCLEOTIDE SEQUENCE [LARGE SCALE GENOMIC DNA]</scope>
    <source>
        <strain evidence="1 2">FF15</strain>
    </source>
</reference>
<dbReference type="SUPFAM" id="SSF53448">
    <property type="entry name" value="Nucleotide-diphospho-sugar transferases"/>
    <property type="match status" value="1"/>
</dbReference>
<dbReference type="InterPro" id="IPR020039">
    <property type="entry name" value="PseF"/>
</dbReference>
<organism evidence="1 2">
    <name type="scientific">Bremerella alba</name>
    <dbReference type="NCBI Taxonomy" id="980252"/>
    <lineage>
        <taxon>Bacteria</taxon>
        <taxon>Pseudomonadati</taxon>
        <taxon>Planctomycetota</taxon>
        <taxon>Planctomycetia</taxon>
        <taxon>Pirellulales</taxon>
        <taxon>Pirellulaceae</taxon>
        <taxon>Bremerella</taxon>
    </lineage>
</organism>
<dbReference type="Proteomes" id="UP000551616">
    <property type="component" value="Unassembled WGS sequence"/>
</dbReference>
<dbReference type="PANTHER" id="PTHR21485">
    <property type="entry name" value="HAD SUPERFAMILY MEMBERS CMAS AND KDSC"/>
    <property type="match status" value="1"/>
</dbReference>
<dbReference type="Gene3D" id="3.90.550.10">
    <property type="entry name" value="Spore Coat Polysaccharide Biosynthesis Protein SpsA, Chain A"/>
    <property type="match status" value="1"/>
</dbReference>
<dbReference type="InterPro" id="IPR029044">
    <property type="entry name" value="Nucleotide-diphossugar_trans"/>
</dbReference>
<dbReference type="RefSeq" id="WP_207394452.1">
    <property type="nucleotide sequence ID" value="NZ_JABRWO010000001.1"/>
</dbReference>
<keyword evidence="2" id="KW-1185">Reference proteome</keyword>
<dbReference type="Pfam" id="PF02348">
    <property type="entry name" value="CTP_transf_3"/>
    <property type="match status" value="1"/>
</dbReference>
<evidence type="ECO:0000313" key="2">
    <source>
        <dbReference type="Proteomes" id="UP000551616"/>
    </source>
</evidence>
<dbReference type="AlphaFoldDB" id="A0A7V8V121"/>
<keyword evidence="1" id="KW-0808">Transferase</keyword>
<dbReference type="InterPro" id="IPR050793">
    <property type="entry name" value="CMP-NeuNAc_synthase"/>
</dbReference>
<dbReference type="EMBL" id="JABRWO010000001">
    <property type="protein sequence ID" value="MBA2112919.1"/>
    <property type="molecule type" value="Genomic_DNA"/>
</dbReference>
<dbReference type="CDD" id="cd02513">
    <property type="entry name" value="CMP-NeuAc_Synthase"/>
    <property type="match status" value="1"/>
</dbReference>
<dbReference type="PANTHER" id="PTHR21485:SF6">
    <property type="entry name" value="N-ACYLNEURAMINATE CYTIDYLYLTRANSFERASE-RELATED"/>
    <property type="match status" value="1"/>
</dbReference>
<dbReference type="NCBIfam" id="TIGR03584">
    <property type="entry name" value="PseF"/>
    <property type="match status" value="1"/>
</dbReference>
<gene>
    <name evidence="1" type="primary">neuA</name>
    <name evidence="1" type="ORF">HOV93_00600</name>
</gene>
<dbReference type="GO" id="GO:0008781">
    <property type="term" value="F:N-acylneuraminate cytidylyltransferase activity"/>
    <property type="evidence" value="ECO:0007669"/>
    <property type="project" value="TreeGrafter"/>
</dbReference>
<keyword evidence="1" id="KW-0548">Nucleotidyltransferase</keyword>
<comment type="caution">
    <text evidence="1">The sequence shown here is derived from an EMBL/GenBank/DDBJ whole genome shotgun (WGS) entry which is preliminary data.</text>
</comment>
<protein>
    <submittedName>
        <fullName evidence="1">CMP-N,N'-diacetyllegionaminic acid synthase</fullName>
        <ecNumber evidence="1">2.7.7.82</ecNumber>
    </submittedName>
</protein>
<accession>A0A7V8V121</accession>
<evidence type="ECO:0000313" key="1">
    <source>
        <dbReference type="EMBL" id="MBA2112919.1"/>
    </source>
</evidence>
<sequence length="237" mass="26395">MKIAIIPARGGSKRIPRKNIRLFAGKPIIGYSIETAIGSDLFDEVIVSTDDQEIADVANFFGAKTPFLRPKELSGDHTPTLPVIRHAIQHFETGAGNVHLACCIYPTAPFLSTENLTAGCRLLEHDRHAEFAFSVTSFCFPIFRSLKLEGDRVSMLWPEHEATRSQDLPEVFHDAGQFYWGTRDAFLHASGVYSAHAKGVVLPRHLVQDIDTEEDWVRAEQMFFAHLATLKGDDACS</sequence>
<proteinExistence type="predicted"/>